<evidence type="ECO:0000256" key="3">
    <source>
        <dbReference type="ARBA" id="ARBA00022692"/>
    </source>
</evidence>
<feature type="transmembrane region" description="Helical" evidence="6">
    <location>
        <begin position="168"/>
        <end position="187"/>
    </location>
</feature>
<gene>
    <name evidence="8" type="ORF">J1C56_31790</name>
</gene>
<dbReference type="PANTHER" id="PTHR42709:SF6">
    <property type="entry name" value="UNDECAPRENYL PHOSPHATE TRANSPORTER A"/>
    <property type="match status" value="1"/>
</dbReference>
<evidence type="ECO:0000256" key="2">
    <source>
        <dbReference type="ARBA" id="ARBA00022475"/>
    </source>
</evidence>
<evidence type="ECO:0000256" key="5">
    <source>
        <dbReference type="ARBA" id="ARBA00023136"/>
    </source>
</evidence>
<keyword evidence="5 6" id="KW-0472">Membrane</keyword>
<feature type="transmembrane region" description="Helical" evidence="6">
    <location>
        <begin position="43"/>
        <end position="65"/>
    </location>
</feature>
<dbReference type="AlphaFoldDB" id="A0A9X1D976"/>
<name>A0A9X1D976_9HYPH</name>
<dbReference type="GO" id="GO:0005886">
    <property type="term" value="C:plasma membrane"/>
    <property type="evidence" value="ECO:0007669"/>
    <property type="project" value="UniProtKB-SubCell"/>
</dbReference>
<keyword evidence="3 6" id="KW-0812">Transmembrane</keyword>
<sequence length="206" mass="22471">MIPSILGFGLFGAACLAFTEKISPIPPSHVLLLFLGMTAAPDVQMLVALMFATTLGSTLGSMIWYTGGNWLGPDRADAAVKRFGKYIFLKHATYLKLTQAYRRNNFRASLIAQLVPVARTYLALEAGVLRLSFLPFALATLTGAFIWNAAFLVGGYLMRDSDHDPVTIGFRIIAIVVAAEIVFLIGLRHSTRRTATDRPPGETHQS</sequence>
<comment type="subcellular location">
    <subcellularLocation>
        <location evidence="1">Cell membrane</location>
        <topology evidence="1">Multi-pass membrane protein</topology>
    </subcellularLocation>
</comment>
<keyword evidence="2" id="KW-1003">Cell membrane</keyword>
<dbReference type="InterPro" id="IPR032816">
    <property type="entry name" value="VTT_dom"/>
</dbReference>
<evidence type="ECO:0000256" key="4">
    <source>
        <dbReference type="ARBA" id="ARBA00022989"/>
    </source>
</evidence>
<reference evidence="8" key="2">
    <citation type="submission" date="2021-03" db="EMBL/GenBank/DDBJ databases">
        <authorList>
            <person name="Artuso I."/>
            <person name="Turrini P."/>
            <person name="Pirolo M."/>
            <person name="Lugli G.A."/>
            <person name="Ventura M."/>
            <person name="Visca P."/>
        </authorList>
    </citation>
    <scope>NUCLEOTIDE SEQUENCE</scope>
    <source>
        <strain evidence="8">LMG 26462</strain>
    </source>
</reference>
<keyword evidence="9" id="KW-1185">Reference proteome</keyword>
<feature type="domain" description="VTT" evidence="7">
    <location>
        <begin position="27"/>
        <end position="156"/>
    </location>
</feature>
<dbReference type="InterPro" id="IPR051311">
    <property type="entry name" value="DedA_domain"/>
</dbReference>
<dbReference type="EMBL" id="JAFLWW010000017">
    <property type="protein sequence ID" value="MBT1160114.1"/>
    <property type="molecule type" value="Genomic_DNA"/>
</dbReference>
<dbReference type="RefSeq" id="WP_214393897.1">
    <property type="nucleotide sequence ID" value="NZ_JAFLWW010000017.1"/>
</dbReference>
<evidence type="ECO:0000256" key="1">
    <source>
        <dbReference type="ARBA" id="ARBA00004651"/>
    </source>
</evidence>
<feature type="transmembrane region" description="Helical" evidence="6">
    <location>
        <begin position="133"/>
        <end position="156"/>
    </location>
</feature>
<dbReference type="Proteomes" id="UP001138921">
    <property type="component" value="Unassembled WGS sequence"/>
</dbReference>
<accession>A0A9X1D976</accession>
<evidence type="ECO:0000313" key="8">
    <source>
        <dbReference type="EMBL" id="MBT1160114.1"/>
    </source>
</evidence>
<reference evidence="8" key="1">
    <citation type="journal article" date="2021" name="Microorganisms">
        <title>Phylogenomic Reconstruction and Metabolic Potential of the Genus Aminobacter.</title>
        <authorList>
            <person name="Artuso I."/>
            <person name="Turrini P."/>
            <person name="Pirolo M."/>
            <person name="Lugli G.A."/>
            <person name="Ventura M."/>
            <person name="Visca P."/>
        </authorList>
    </citation>
    <scope>NUCLEOTIDE SEQUENCE</scope>
    <source>
        <strain evidence="8">LMG 26462</strain>
    </source>
</reference>
<organism evidence="8 9">
    <name type="scientific">Aminobacter anthyllidis</name>
    <dbReference type="NCBI Taxonomy" id="1035067"/>
    <lineage>
        <taxon>Bacteria</taxon>
        <taxon>Pseudomonadati</taxon>
        <taxon>Pseudomonadota</taxon>
        <taxon>Alphaproteobacteria</taxon>
        <taxon>Hyphomicrobiales</taxon>
        <taxon>Phyllobacteriaceae</taxon>
        <taxon>Aminobacter</taxon>
    </lineage>
</organism>
<comment type="caution">
    <text evidence="8">The sequence shown here is derived from an EMBL/GenBank/DDBJ whole genome shotgun (WGS) entry which is preliminary data.</text>
</comment>
<dbReference type="PANTHER" id="PTHR42709">
    <property type="entry name" value="ALKALINE PHOSPHATASE LIKE PROTEIN"/>
    <property type="match status" value="1"/>
</dbReference>
<dbReference type="Pfam" id="PF09335">
    <property type="entry name" value="VTT_dom"/>
    <property type="match status" value="1"/>
</dbReference>
<proteinExistence type="predicted"/>
<keyword evidence="4 6" id="KW-1133">Transmembrane helix</keyword>
<evidence type="ECO:0000313" key="9">
    <source>
        <dbReference type="Proteomes" id="UP001138921"/>
    </source>
</evidence>
<evidence type="ECO:0000259" key="7">
    <source>
        <dbReference type="Pfam" id="PF09335"/>
    </source>
</evidence>
<protein>
    <submittedName>
        <fullName evidence="8">DedA family protein</fullName>
    </submittedName>
</protein>
<evidence type="ECO:0000256" key="6">
    <source>
        <dbReference type="SAM" id="Phobius"/>
    </source>
</evidence>